<protein>
    <submittedName>
        <fullName evidence="4">Capsid triplex subunit 1</fullName>
    </submittedName>
</protein>
<evidence type="ECO:0000313" key="5">
    <source>
        <dbReference type="Proteomes" id="UP000097892"/>
    </source>
</evidence>
<dbReference type="EMBL" id="FJ483967">
    <property type="protein sequence ID" value="AEV80906.1"/>
    <property type="molecule type" value="Genomic_DNA"/>
</dbReference>
<evidence type="ECO:0000256" key="3">
    <source>
        <dbReference type="ARBA" id="ARBA00022844"/>
    </source>
</evidence>
<dbReference type="InterPro" id="IPR004999">
    <property type="entry name" value="Herpes_1"/>
</dbReference>
<dbReference type="GO" id="GO:0019069">
    <property type="term" value="P:viral capsid assembly"/>
    <property type="evidence" value="ECO:0007669"/>
    <property type="project" value="InterPro"/>
</dbReference>
<name>G8XSW0_9BETA</name>
<dbReference type="Proteomes" id="UP000097892">
    <property type="component" value="Segment"/>
</dbReference>
<dbReference type="GO" id="GO:0003677">
    <property type="term" value="F:DNA binding"/>
    <property type="evidence" value="ECO:0007669"/>
    <property type="project" value="InterPro"/>
</dbReference>
<dbReference type="GeneID" id="11464276"/>
<evidence type="ECO:0000256" key="1">
    <source>
        <dbReference type="ARBA" id="ARBA00022561"/>
    </source>
</evidence>
<keyword evidence="5" id="KW-1185">Reference proteome</keyword>
<proteinExistence type="predicted"/>
<reference evidence="4" key="1">
    <citation type="submission" date="2011-12" db="EMBL/GenBank/DDBJ databases">
        <title>Comparative genomics of primate cytomegaloviruses.</title>
        <authorList>
            <person name="Davison A.J."/>
            <person name="Holton M."/>
            <person name="Dolan A."/>
            <person name="Dargan D.J."/>
            <person name="Gatherer D."/>
            <person name="Hayward G.S."/>
        </authorList>
    </citation>
    <scope>NUCLEOTIDE SEQUENCE [LARGE SCALE GENOMIC DNA]</scope>
    <source>
        <strain evidence="4">SqSHV</strain>
    </source>
</reference>
<accession>G8XSW0</accession>
<dbReference type="RefSeq" id="YP_004940218.1">
    <property type="nucleotide sequence ID" value="NC_016448.1"/>
</dbReference>
<gene>
    <name evidence="4" type="primary">UL46</name>
</gene>
<keyword evidence="2" id="KW-1048">Host nucleus</keyword>
<keyword evidence="3" id="KW-0946">Virion</keyword>
<evidence type="ECO:0000256" key="2">
    <source>
        <dbReference type="ARBA" id="ARBA00022562"/>
    </source>
</evidence>
<dbReference type="Pfam" id="PF03327">
    <property type="entry name" value="Herpes_VP19C"/>
    <property type="match status" value="1"/>
</dbReference>
<sequence length="292" mass="33365">MASEVKKTAVKRTYDDRDTDFRKLIRPEKDVNSIWPRYIYGADHQAVVGRFFVPEALVEFESQSGVLMFVLDTGVESPRTVYVSLFLLATKASNLSANTRCLIVGMYSSSMATMAMTWLDGCLQTLHRRIQTLGCVQSVSLGTTSLVTCVMQGYVYNMLKTDIFALVFPKELYLALDEDSKSGIQYAYLIIVYNWGEVESKPAMYVATTSIFHLPTLIDVLRQRFMRERFEFLNRRVTRPGHFVTCTGVVQKLGWCLREDIHAGVLIRKEVKLSVMRLEHFNVEIGSFKEFV</sequence>
<keyword evidence="1" id="KW-0167">Capsid protein</keyword>
<dbReference type="GO" id="GO:0019028">
    <property type="term" value="C:viral capsid"/>
    <property type="evidence" value="ECO:0007669"/>
    <property type="project" value="UniProtKB-KW"/>
</dbReference>
<dbReference type="OrthoDB" id="7409at10239"/>
<evidence type="ECO:0000313" key="4">
    <source>
        <dbReference type="EMBL" id="AEV80906.1"/>
    </source>
</evidence>
<dbReference type="KEGG" id="vg:11464276"/>
<organism evidence="4 5">
    <name type="scientific">Saimiriine betaherpesvirus 4</name>
    <dbReference type="NCBI Taxonomy" id="1535247"/>
    <lineage>
        <taxon>Viruses</taxon>
        <taxon>Duplodnaviria</taxon>
        <taxon>Heunggongvirae</taxon>
        <taxon>Peploviricota</taxon>
        <taxon>Herviviricetes</taxon>
        <taxon>Herpesvirales</taxon>
        <taxon>Orthoherpesviridae</taxon>
        <taxon>Betaherpesvirinae</taxon>
        <taxon>Cytomegalovirus</taxon>
        <taxon>Cytomegalovirus saimiriinebeta4</taxon>
    </lineage>
</organism>